<evidence type="ECO:0000256" key="1">
    <source>
        <dbReference type="SAM" id="MobiDB-lite"/>
    </source>
</evidence>
<organism evidence="2 3">
    <name type="scientific">Actinomadura namibiensis</name>
    <dbReference type="NCBI Taxonomy" id="182080"/>
    <lineage>
        <taxon>Bacteria</taxon>
        <taxon>Bacillati</taxon>
        <taxon>Actinomycetota</taxon>
        <taxon>Actinomycetes</taxon>
        <taxon>Streptosporangiales</taxon>
        <taxon>Thermomonosporaceae</taxon>
        <taxon>Actinomadura</taxon>
    </lineage>
</organism>
<dbReference type="AlphaFoldDB" id="A0A7W3LV16"/>
<comment type="caution">
    <text evidence="2">The sequence shown here is derived from an EMBL/GenBank/DDBJ whole genome shotgun (WGS) entry which is preliminary data.</text>
</comment>
<gene>
    <name evidence="2" type="ORF">HNR61_006528</name>
</gene>
<dbReference type="EMBL" id="JACJIA010000010">
    <property type="protein sequence ID" value="MBA8954871.1"/>
    <property type="molecule type" value="Genomic_DNA"/>
</dbReference>
<feature type="region of interest" description="Disordered" evidence="1">
    <location>
        <begin position="222"/>
        <end position="266"/>
    </location>
</feature>
<reference evidence="2 3" key="1">
    <citation type="submission" date="2020-08" db="EMBL/GenBank/DDBJ databases">
        <title>Genomic Encyclopedia of Type Strains, Phase IV (KMG-IV): sequencing the most valuable type-strain genomes for metagenomic binning, comparative biology and taxonomic classification.</title>
        <authorList>
            <person name="Goeker M."/>
        </authorList>
    </citation>
    <scope>NUCLEOTIDE SEQUENCE [LARGE SCALE GENOMIC DNA]</scope>
    <source>
        <strain evidence="2 3">DSM 44197</strain>
    </source>
</reference>
<evidence type="ECO:0000313" key="3">
    <source>
        <dbReference type="Proteomes" id="UP000572680"/>
    </source>
</evidence>
<proteinExistence type="predicted"/>
<protein>
    <submittedName>
        <fullName evidence="2">Uncharacterized protein</fullName>
    </submittedName>
</protein>
<dbReference type="Proteomes" id="UP000572680">
    <property type="component" value="Unassembled WGS sequence"/>
</dbReference>
<evidence type="ECO:0000313" key="2">
    <source>
        <dbReference type="EMBL" id="MBA8954871.1"/>
    </source>
</evidence>
<sequence>MDVSATLDRLHPATVALVGAAARLVEERLADRMRAADDRLRERYGRYVGGDGLLVTATGRVLAGAARWRGRRVGVPASGGRLVLPDGGLALAEPVGEVFLVRHVEPPAPDRRPLLALTLLGDAAPAARLDGRPVPLSLRHAEIHRLRSALGGVGRARPYRLDCEVEADLLAVRRLLEAGEVAAAVRLRRQVLARGGIAGLWDYVTGGPGRDDLEALERLHALLPPDDPGTPPSPPAPPRCWRAGTERRPGADAVRAGRQARWEMSL</sequence>
<accession>A0A7W3LV16</accession>
<dbReference type="RefSeq" id="WP_182846907.1">
    <property type="nucleotide sequence ID" value="NZ_BAAALP010000020.1"/>
</dbReference>
<name>A0A7W3LV16_ACTNM</name>
<keyword evidence="3" id="KW-1185">Reference proteome</keyword>
<feature type="compositionally biased region" description="Pro residues" evidence="1">
    <location>
        <begin position="225"/>
        <end position="238"/>
    </location>
</feature>